<gene>
    <name evidence="2" type="ORF">J1M35_12600</name>
</gene>
<dbReference type="PROSITE" id="PS51257">
    <property type="entry name" value="PROKAR_LIPOPROTEIN"/>
    <property type="match status" value="1"/>
</dbReference>
<dbReference type="RefSeq" id="WP_208007386.1">
    <property type="nucleotide sequence ID" value="NZ_CP071796.1"/>
</dbReference>
<dbReference type="Proteomes" id="UP000663903">
    <property type="component" value="Chromosome"/>
</dbReference>
<evidence type="ECO:0000313" key="2">
    <source>
        <dbReference type="EMBL" id="QTD43979.1"/>
    </source>
</evidence>
<evidence type="ECO:0008006" key="4">
    <source>
        <dbReference type="Google" id="ProtNLM"/>
    </source>
</evidence>
<protein>
    <recommendedName>
        <fullName evidence="4">DUF5666 domain-containing protein</fullName>
    </recommendedName>
</protein>
<accession>A0A975CGY4</accession>
<reference evidence="2" key="1">
    <citation type="submission" date="2021-03" db="EMBL/GenBank/DDBJ databases">
        <title>Ottowia sp. 27C isolated from the cloaca of a Giant Asian pond turtle (Heosemys grandis).</title>
        <authorList>
            <person name="Spergser J."/>
            <person name="Busse H.-J."/>
        </authorList>
    </citation>
    <scope>NUCLEOTIDE SEQUENCE</scope>
    <source>
        <strain evidence="2">27C</strain>
    </source>
</reference>
<dbReference type="EMBL" id="CP071796">
    <property type="protein sequence ID" value="QTD43979.1"/>
    <property type="molecule type" value="Genomic_DNA"/>
</dbReference>
<keyword evidence="1" id="KW-0732">Signal</keyword>
<proteinExistence type="predicted"/>
<dbReference type="AlphaFoldDB" id="A0A975CGY4"/>
<keyword evidence="3" id="KW-1185">Reference proteome</keyword>
<feature type="chain" id="PRO_5036687623" description="DUF5666 domain-containing protein" evidence="1">
    <location>
        <begin position="23"/>
        <end position="172"/>
    </location>
</feature>
<organism evidence="2 3">
    <name type="scientific">Ottowia testudinis</name>
    <dbReference type="NCBI Taxonomy" id="2816950"/>
    <lineage>
        <taxon>Bacteria</taxon>
        <taxon>Pseudomonadati</taxon>
        <taxon>Pseudomonadota</taxon>
        <taxon>Betaproteobacteria</taxon>
        <taxon>Burkholderiales</taxon>
        <taxon>Comamonadaceae</taxon>
        <taxon>Ottowia</taxon>
    </lineage>
</organism>
<feature type="signal peptide" evidence="1">
    <location>
        <begin position="1"/>
        <end position="22"/>
    </location>
</feature>
<evidence type="ECO:0000256" key="1">
    <source>
        <dbReference type="SAM" id="SignalP"/>
    </source>
</evidence>
<name>A0A975CGY4_9BURK</name>
<evidence type="ECO:0000313" key="3">
    <source>
        <dbReference type="Proteomes" id="UP000663903"/>
    </source>
</evidence>
<dbReference type="KEGG" id="otd:J1M35_12600"/>
<sequence length="172" mass="17770">MAWIRKISSGAMVALVASSLLTGCGGGGGDVTPTAPSAPAARAAVYSGPITGFGSVIVNGVRFDTVGARLTDDDDTPIVLQDLALGMVVTIDGSVDEAAARGSARTLSLMRGSTGPITTIDLAGQTFTLLGLSVKTKTPRRIKTWPRLPPYSPAMWLKCMAPPSPTTPCWPR</sequence>